<dbReference type="Pfam" id="PF11250">
    <property type="entry name" value="FAF"/>
    <property type="match status" value="1"/>
</dbReference>
<dbReference type="AlphaFoldDB" id="A0AAE1RRT2"/>
<evidence type="ECO:0000256" key="1">
    <source>
        <dbReference type="ARBA" id="ARBA00008690"/>
    </source>
</evidence>
<dbReference type="PANTHER" id="PTHR33155:SF8">
    <property type="entry name" value="PROTEIN FANTASTIC FOUR 1"/>
    <property type="match status" value="1"/>
</dbReference>
<dbReference type="Proteomes" id="UP001291623">
    <property type="component" value="Unassembled WGS sequence"/>
</dbReference>
<protein>
    <recommendedName>
        <fullName evidence="2">FAF domain-containing protein</fullName>
    </recommendedName>
</protein>
<proteinExistence type="inferred from homology"/>
<evidence type="ECO:0000259" key="2">
    <source>
        <dbReference type="Pfam" id="PF11250"/>
    </source>
</evidence>
<feature type="domain" description="FAF" evidence="2">
    <location>
        <begin position="157"/>
        <end position="209"/>
    </location>
</feature>
<organism evidence="3 4">
    <name type="scientific">Anisodus tanguticus</name>
    <dbReference type="NCBI Taxonomy" id="243964"/>
    <lineage>
        <taxon>Eukaryota</taxon>
        <taxon>Viridiplantae</taxon>
        <taxon>Streptophyta</taxon>
        <taxon>Embryophyta</taxon>
        <taxon>Tracheophyta</taxon>
        <taxon>Spermatophyta</taxon>
        <taxon>Magnoliopsida</taxon>
        <taxon>eudicotyledons</taxon>
        <taxon>Gunneridae</taxon>
        <taxon>Pentapetalae</taxon>
        <taxon>asterids</taxon>
        <taxon>lamiids</taxon>
        <taxon>Solanales</taxon>
        <taxon>Solanaceae</taxon>
        <taxon>Solanoideae</taxon>
        <taxon>Hyoscyameae</taxon>
        <taxon>Anisodus</taxon>
    </lineage>
</organism>
<evidence type="ECO:0000313" key="4">
    <source>
        <dbReference type="Proteomes" id="UP001291623"/>
    </source>
</evidence>
<gene>
    <name evidence="3" type="ORF">RND71_022984</name>
</gene>
<dbReference type="InterPro" id="IPR046431">
    <property type="entry name" value="FAF_dom"/>
</dbReference>
<keyword evidence="4" id="KW-1185">Reference proteome</keyword>
<evidence type="ECO:0000313" key="3">
    <source>
        <dbReference type="EMBL" id="KAK4357374.1"/>
    </source>
</evidence>
<reference evidence="3" key="1">
    <citation type="submission" date="2023-12" db="EMBL/GenBank/DDBJ databases">
        <title>Genome assembly of Anisodus tanguticus.</title>
        <authorList>
            <person name="Wang Y.-J."/>
        </authorList>
    </citation>
    <scope>NUCLEOTIDE SEQUENCE</scope>
    <source>
        <strain evidence="3">KB-2021</strain>
        <tissue evidence="3">Leaf</tissue>
    </source>
</reference>
<dbReference type="EMBL" id="JAVYJV010000012">
    <property type="protein sequence ID" value="KAK4357374.1"/>
    <property type="molecule type" value="Genomic_DNA"/>
</dbReference>
<comment type="caution">
    <text evidence="3">The sequence shown here is derived from an EMBL/GenBank/DDBJ whole genome shotgun (WGS) entry which is preliminary data.</text>
</comment>
<dbReference type="PANTHER" id="PTHR33155">
    <property type="entry name" value="FANTASTIC FOUR-LIKE PROTEIN (DUF3049)"/>
    <property type="match status" value="1"/>
</dbReference>
<sequence>MTSTLYQGLQSCLEPTLLEPRVLMNKLAPPISNLPQPMTLLQKCKVPQQEGDIEEENEENDNVGGWSFIQALENPCQYSKNGDLEDEIYVHPLVKSCSLNTKSLEMCTESLGSETGSDISESIEEFSPFLSESETNFHGVERSKCREFAKKFNRAASFPPPLTSMSGNEGVQVRPHREGGRLVLKAVTITSCNYNFQVERSNGRLRLSLLKHDECSYGEEDEKDGKNGTRKLGSDIGVGEYSRPRRCKISGSRNKGIPSWEPFWVAIS</sequence>
<comment type="similarity">
    <text evidence="1">Belongs to the fantastic four family.</text>
</comment>
<name>A0AAE1RRT2_9SOLA</name>
<dbReference type="InterPro" id="IPR021410">
    <property type="entry name" value="FAF"/>
</dbReference>
<accession>A0AAE1RRT2</accession>